<proteinExistence type="predicted"/>
<dbReference type="EMBL" id="JAKOGI010001310">
    <property type="protein sequence ID" value="KAJ8426338.1"/>
    <property type="molecule type" value="Genomic_DNA"/>
</dbReference>
<evidence type="ECO:0000313" key="2">
    <source>
        <dbReference type="Proteomes" id="UP001153076"/>
    </source>
</evidence>
<gene>
    <name evidence="1" type="ORF">Cgig2_024140</name>
</gene>
<organism evidence="1 2">
    <name type="scientific">Carnegiea gigantea</name>
    <dbReference type="NCBI Taxonomy" id="171969"/>
    <lineage>
        <taxon>Eukaryota</taxon>
        <taxon>Viridiplantae</taxon>
        <taxon>Streptophyta</taxon>
        <taxon>Embryophyta</taxon>
        <taxon>Tracheophyta</taxon>
        <taxon>Spermatophyta</taxon>
        <taxon>Magnoliopsida</taxon>
        <taxon>eudicotyledons</taxon>
        <taxon>Gunneridae</taxon>
        <taxon>Pentapetalae</taxon>
        <taxon>Caryophyllales</taxon>
        <taxon>Cactineae</taxon>
        <taxon>Cactaceae</taxon>
        <taxon>Cactoideae</taxon>
        <taxon>Echinocereeae</taxon>
        <taxon>Carnegiea</taxon>
    </lineage>
</organism>
<accession>A0A9Q1GXI2</accession>
<dbReference type="Proteomes" id="UP001153076">
    <property type="component" value="Unassembled WGS sequence"/>
</dbReference>
<keyword evidence="2" id="KW-1185">Reference proteome</keyword>
<evidence type="ECO:0000313" key="1">
    <source>
        <dbReference type="EMBL" id="KAJ8426338.1"/>
    </source>
</evidence>
<protein>
    <submittedName>
        <fullName evidence="1">Uncharacterized protein</fullName>
    </submittedName>
</protein>
<comment type="caution">
    <text evidence="1">The sequence shown here is derived from an EMBL/GenBank/DDBJ whole genome shotgun (WGS) entry which is preliminary data.</text>
</comment>
<reference evidence="1" key="1">
    <citation type="submission" date="2022-04" db="EMBL/GenBank/DDBJ databases">
        <title>Carnegiea gigantea Genome sequencing and assembly v2.</title>
        <authorList>
            <person name="Copetti D."/>
            <person name="Sanderson M.J."/>
            <person name="Burquez A."/>
            <person name="Wojciechowski M.F."/>
        </authorList>
    </citation>
    <scope>NUCLEOTIDE SEQUENCE</scope>
    <source>
        <strain evidence="1">SGP5-SGP5p</strain>
        <tissue evidence="1">Aerial part</tissue>
    </source>
</reference>
<name>A0A9Q1GXI2_9CARY</name>
<sequence>MMSSLRQQKGVTILKFFRGSKVKTILNLDKSLETDMNIDTEIIFVGSEMAKIKNKNSESGYSKDVKVRAIEDSGVNVNSKDQAEWWRLQRNSAEPNESPLLELLGSWQALSSYQSSESFVHALFEFDHVMQVWNCSLFATIIHDLNLRCIQGAIGVVSKTDRAMDTSFGGPEMEEANACYFALQHTWALGYKKIGEYSSSYPCLSPTLFL</sequence>
<dbReference type="AlphaFoldDB" id="A0A9Q1GXI2"/>